<keyword evidence="1" id="KW-0732">Signal</keyword>
<keyword evidence="1" id="KW-0676">Redox-active center</keyword>
<sequence>MWLGRPGNGGRRSFLTVLAIAGALLLTGGTANAQSDSGAWEVLEKESHWIATGADDPERIVYAFTDPNCPYCHDLWKATKPYYEEGLQVRHIMVGILRPSSPGKAAAILGADDPTQALNEHERSYEDGGIEPVDSPGSKVQSRLEDNQRIMQRLGARATPAVVYRDGDGKVHMVAGMPRLEALPKILRLPEQPVEDPDLQKYL</sequence>
<reference evidence="4" key="1">
    <citation type="submission" date="2016-10" db="EMBL/GenBank/DDBJ databases">
        <authorList>
            <person name="Varghese N."/>
        </authorList>
    </citation>
    <scope>NUCLEOTIDE SEQUENCE [LARGE SCALE GENOMIC DNA]</scope>
    <source>
        <strain evidence="4">HL 19</strain>
    </source>
</reference>
<dbReference type="SUPFAM" id="SSF52833">
    <property type="entry name" value="Thioredoxin-like"/>
    <property type="match status" value="1"/>
</dbReference>
<comment type="subcellular location">
    <subcellularLocation>
        <location evidence="1">Periplasm</location>
    </subcellularLocation>
</comment>
<dbReference type="EMBL" id="FMUN01000007">
    <property type="protein sequence ID" value="SCY53212.1"/>
    <property type="molecule type" value="Genomic_DNA"/>
</dbReference>
<dbReference type="InterPro" id="IPR012336">
    <property type="entry name" value="Thioredoxin-like_fold"/>
</dbReference>
<name>A0A1G5GNQ7_9GAMM</name>
<dbReference type="Gene3D" id="3.40.30.10">
    <property type="entry name" value="Glutaredoxin"/>
    <property type="match status" value="1"/>
</dbReference>
<dbReference type="CDD" id="cd03020">
    <property type="entry name" value="DsbA_DsbC_DsbG"/>
    <property type="match status" value="1"/>
</dbReference>
<dbReference type="Proteomes" id="UP000183104">
    <property type="component" value="Unassembled WGS sequence"/>
</dbReference>
<comment type="function">
    <text evidence="1">Required for disulfide bond formation in some periplasmic proteins. Acts by transferring its disulfide bond to other proteins and is reduced in the process.</text>
</comment>
<comment type="similarity">
    <text evidence="1">Belongs to the thioredoxin family. DsbC subfamily.</text>
</comment>
<dbReference type="PROSITE" id="PS51318">
    <property type="entry name" value="TAT"/>
    <property type="match status" value="1"/>
</dbReference>
<dbReference type="InterPro" id="IPR036249">
    <property type="entry name" value="Thioredoxin-like_sf"/>
</dbReference>
<dbReference type="PANTHER" id="PTHR35272:SF4">
    <property type="entry name" value="THIOL:DISULFIDE INTERCHANGE PROTEIN DSBG"/>
    <property type="match status" value="1"/>
</dbReference>
<feature type="chain" id="PRO_5010004699" description="Thiol:disulfide interchange protein" evidence="1">
    <location>
        <begin position="34"/>
        <end position="203"/>
    </location>
</feature>
<protein>
    <recommendedName>
        <fullName evidence="1">Thiol:disulfide interchange protein</fullName>
    </recommendedName>
</protein>
<evidence type="ECO:0000313" key="3">
    <source>
        <dbReference type="EMBL" id="SCY53212.1"/>
    </source>
</evidence>
<dbReference type="STRING" id="381306.AN478_01450"/>
<evidence type="ECO:0000259" key="2">
    <source>
        <dbReference type="Pfam" id="PF13098"/>
    </source>
</evidence>
<feature type="domain" description="Thioredoxin-like fold" evidence="2">
    <location>
        <begin position="58"/>
        <end position="182"/>
    </location>
</feature>
<keyword evidence="4" id="KW-1185">Reference proteome</keyword>
<dbReference type="InterPro" id="IPR033954">
    <property type="entry name" value="DiS-bond_Isoase_DsbC/G"/>
</dbReference>
<dbReference type="RefSeq" id="WP_082432713.1">
    <property type="nucleotide sequence ID" value="NZ_FMUN01000007.1"/>
</dbReference>
<accession>A0A1G5GNQ7</accession>
<dbReference type="InterPro" id="IPR051470">
    <property type="entry name" value="Thiol:disulfide_interchange"/>
</dbReference>
<dbReference type="InterPro" id="IPR006311">
    <property type="entry name" value="TAT_signal"/>
</dbReference>
<dbReference type="PANTHER" id="PTHR35272">
    <property type="entry name" value="THIOL:DISULFIDE INTERCHANGE PROTEIN DSBC-RELATED"/>
    <property type="match status" value="1"/>
</dbReference>
<dbReference type="Pfam" id="PF13098">
    <property type="entry name" value="Thioredoxin_2"/>
    <property type="match status" value="1"/>
</dbReference>
<dbReference type="OrthoDB" id="5298214at2"/>
<organism evidence="3 4">
    <name type="scientific">Thiohalorhabdus denitrificans</name>
    <dbReference type="NCBI Taxonomy" id="381306"/>
    <lineage>
        <taxon>Bacteria</taxon>
        <taxon>Pseudomonadati</taxon>
        <taxon>Pseudomonadota</taxon>
        <taxon>Gammaproteobacteria</taxon>
        <taxon>Thiohalorhabdales</taxon>
        <taxon>Thiohalorhabdaceae</taxon>
        <taxon>Thiohalorhabdus</taxon>
    </lineage>
</organism>
<feature type="signal peptide" evidence="1">
    <location>
        <begin position="1"/>
        <end position="33"/>
    </location>
</feature>
<keyword evidence="1" id="KW-0574">Periplasm</keyword>
<proteinExistence type="inferred from homology"/>
<dbReference type="GO" id="GO:0042597">
    <property type="term" value="C:periplasmic space"/>
    <property type="evidence" value="ECO:0007669"/>
    <property type="project" value="UniProtKB-SubCell"/>
</dbReference>
<evidence type="ECO:0000313" key="4">
    <source>
        <dbReference type="Proteomes" id="UP000183104"/>
    </source>
</evidence>
<evidence type="ECO:0000256" key="1">
    <source>
        <dbReference type="RuleBase" id="RU364038"/>
    </source>
</evidence>
<dbReference type="AlphaFoldDB" id="A0A1G5GNQ7"/>
<gene>
    <name evidence="3" type="ORF">SAMN05661077_2378</name>
</gene>
<dbReference type="NCBIfam" id="NF008657">
    <property type="entry name" value="PRK11657.1"/>
    <property type="match status" value="1"/>
</dbReference>